<dbReference type="EMBL" id="JARJCW010000072">
    <property type="protein sequence ID" value="KAJ7198589.1"/>
    <property type="molecule type" value="Genomic_DNA"/>
</dbReference>
<organism evidence="2 3">
    <name type="scientific">Mycena pura</name>
    <dbReference type="NCBI Taxonomy" id="153505"/>
    <lineage>
        <taxon>Eukaryota</taxon>
        <taxon>Fungi</taxon>
        <taxon>Dikarya</taxon>
        <taxon>Basidiomycota</taxon>
        <taxon>Agaricomycotina</taxon>
        <taxon>Agaricomycetes</taxon>
        <taxon>Agaricomycetidae</taxon>
        <taxon>Agaricales</taxon>
        <taxon>Marasmiineae</taxon>
        <taxon>Mycenaceae</taxon>
        <taxon>Mycena</taxon>
    </lineage>
</organism>
<feature type="signal peptide" evidence="1">
    <location>
        <begin position="1"/>
        <end position="20"/>
    </location>
</feature>
<keyword evidence="3" id="KW-1185">Reference proteome</keyword>
<dbReference type="Proteomes" id="UP001219525">
    <property type="component" value="Unassembled WGS sequence"/>
</dbReference>
<keyword evidence="1" id="KW-0732">Signal</keyword>
<gene>
    <name evidence="2" type="ORF">GGX14DRAFT_469929</name>
</gene>
<dbReference type="InterPro" id="IPR017853">
    <property type="entry name" value="GH"/>
</dbReference>
<proteinExistence type="predicted"/>
<protein>
    <submittedName>
        <fullName evidence="2">Uncharacterized protein</fullName>
    </submittedName>
</protein>
<accession>A0AAD6Y2Y5</accession>
<reference evidence="2" key="1">
    <citation type="submission" date="2023-03" db="EMBL/GenBank/DDBJ databases">
        <title>Massive genome expansion in bonnet fungi (Mycena s.s.) driven by repeated elements and novel gene families across ecological guilds.</title>
        <authorList>
            <consortium name="Lawrence Berkeley National Laboratory"/>
            <person name="Harder C.B."/>
            <person name="Miyauchi S."/>
            <person name="Viragh M."/>
            <person name="Kuo A."/>
            <person name="Thoen E."/>
            <person name="Andreopoulos B."/>
            <person name="Lu D."/>
            <person name="Skrede I."/>
            <person name="Drula E."/>
            <person name="Henrissat B."/>
            <person name="Morin E."/>
            <person name="Kohler A."/>
            <person name="Barry K."/>
            <person name="LaButti K."/>
            <person name="Morin E."/>
            <person name="Salamov A."/>
            <person name="Lipzen A."/>
            <person name="Mereny Z."/>
            <person name="Hegedus B."/>
            <person name="Baldrian P."/>
            <person name="Stursova M."/>
            <person name="Weitz H."/>
            <person name="Taylor A."/>
            <person name="Grigoriev I.V."/>
            <person name="Nagy L.G."/>
            <person name="Martin F."/>
            <person name="Kauserud H."/>
        </authorList>
    </citation>
    <scope>NUCLEOTIDE SEQUENCE</scope>
    <source>
        <strain evidence="2">9144</strain>
    </source>
</reference>
<sequence>MAPRVAQVILFFSLSVCVLGQTWCNKNYMVTEPIVDPGGRFPTPDTSSSPLLALRCGPAIRPYLPEDAADTSTTSPTAILIDAPIVFSHISNAVPVTLGPGTLDVTVSVNGKTIASGSVPLNATKHALPFSLSALKPQKAAYTITCSATFAKSQKFSATGLLTYLPDPPADIGSVTKFDARTGALLARPLNGPKTAAFEPVFPIGFYTGYGNYLATNFTTALPQLKSQGFTVVHPVPSFDNITQLDEVLDLMEEVGLWLMYDMRLTYMSTTSVTEEVNRIKSRKNLLLWYTADEPDGTSDPLNATSLAANLINSLDGGDGLGGAGYHPVSLVLNCENFEFTAYASGADLVLQDTYTIGNNMSFSTVWGTPCTDDYGDCGCDNCHQGFPDISKRMDEFKQRIFINGWGLTKAVWTVPQGFGNETYWPRYPTGAEWIVESILGINHGGLGALHSPSYAIYSLTGIMYVGVVSWDDPTTADIKASASSLAHALAGSMNAFILSPAASIRQITLPNGVDVGLWTVGSATLVVATNINNQAMSLSLAQLQLAGGPGTVKQVFNSGSSVSSDGRTLHFDKIGSGAFIVTQ</sequence>
<feature type="chain" id="PRO_5042252667" evidence="1">
    <location>
        <begin position="21"/>
        <end position="584"/>
    </location>
</feature>
<dbReference type="SUPFAM" id="SSF51445">
    <property type="entry name" value="(Trans)glycosidases"/>
    <property type="match status" value="1"/>
</dbReference>
<evidence type="ECO:0000313" key="3">
    <source>
        <dbReference type="Proteomes" id="UP001219525"/>
    </source>
</evidence>
<name>A0AAD6Y2Y5_9AGAR</name>
<evidence type="ECO:0000313" key="2">
    <source>
        <dbReference type="EMBL" id="KAJ7198589.1"/>
    </source>
</evidence>
<comment type="caution">
    <text evidence="2">The sequence shown here is derived from an EMBL/GenBank/DDBJ whole genome shotgun (WGS) entry which is preliminary data.</text>
</comment>
<evidence type="ECO:0000256" key="1">
    <source>
        <dbReference type="SAM" id="SignalP"/>
    </source>
</evidence>
<dbReference type="AlphaFoldDB" id="A0AAD6Y2Y5"/>